<feature type="compositionally biased region" description="Low complexity" evidence="1">
    <location>
        <begin position="305"/>
        <end position="318"/>
    </location>
</feature>
<dbReference type="AlphaFoldDB" id="A0A086JMD1"/>
<accession>A0A086JMD1</accession>
<keyword evidence="3" id="KW-0436">Ligase</keyword>
<dbReference type="GO" id="GO:0005737">
    <property type="term" value="C:cytoplasm"/>
    <property type="evidence" value="ECO:0007669"/>
    <property type="project" value="TreeGrafter"/>
</dbReference>
<dbReference type="PANTHER" id="PTHR12835">
    <property type="entry name" value="BIOTIN PROTEIN LIGASE"/>
    <property type="match status" value="1"/>
</dbReference>
<evidence type="ECO:0000313" key="3">
    <source>
        <dbReference type="EMBL" id="KFG33299.1"/>
    </source>
</evidence>
<dbReference type="EMBL" id="AEYI02001772">
    <property type="protein sequence ID" value="KFG33299.1"/>
    <property type="molecule type" value="Genomic_DNA"/>
</dbReference>
<dbReference type="GO" id="GO:0004077">
    <property type="term" value="F:biotin--[biotin carboxyl-carrier protein] ligase activity"/>
    <property type="evidence" value="ECO:0007669"/>
    <property type="project" value="TreeGrafter"/>
</dbReference>
<feature type="region of interest" description="Disordered" evidence="1">
    <location>
        <begin position="638"/>
        <end position="674"/>
    </location>
</feature>
<dbReference type="VEuPathDB" id="ToxoDB:TGP89_289760"/>
<comment type="caution">
    <text evidence="3">The sequence shown here is derived from an EMBL/GenBank/DDBJ whole genome shotgun (WGS) entry which is preliminary data.</text>
</comment>
<feature type="chain" id="PRO_5001808318" evidence="2">
    <location>
        <begin position="23"/>
        <end position="902"/>
    </location>
</feature>
<dbReference type="Gene3D" id="3.30.930.10">
    <property type="entry name" value="Bira Bifunctional Protein, Domain 2"/>
    <property type="match status" value="1"/>
</dbReference>
<evidence type="ECO:0000256" key="1">
    <source>
        <dbReference type="SAM" id="MobiDB-lite"/>
    </source>
</evidence>
<dbReference type="SUPFAM" id="SSF55681">
    <property type="entry name" value="Class II aaRS and biotin synthetases"/>
    <property type="match status" value="1"/>
</dbReference>
<reference evidence="3 4" key="1">
    <citation type="submission" date="2014-03" db="EMBL/GenBank/DDBJ databases">
        <authorList>
            <person name="Sibley D."/>
            <person name="Venepally P."/>
            <person name="Karamycheva S."/>
            <person name="Hadjithomas M."/>
            <person name="Khan A."/>
            <person name="Brunk B."/>
            <person name="Roos D."/>
            <person name="Caler E."/>
            <person name="Lorenzi H."/>
        </authorList>
    </citation>
    <scope>NUCLEOTIDE SEQUENCE [LARGE SCALE GENOMIC DNA]</scope>
    <source>
        <strain evidence="4">p89</strain>
    </source>
</reference>
<dbReference type="PANTHER" id="PTHR12835:SF5">
    <property type="entry name" value="BIOTIN--PROTEIN LIGASE"/>
    <property type="match status" value="1"/>
</dbReference>
<dbReference type="InterPro" id="IPR045864">
    <property type="entry name" value="aa-tRNA-synth_II/BPL/LPL"/>
</dbReference>
<protein>
    <submittedName>
        <fullName evidence="3">Biotin-acetyl-CoA-carboxylase ligase</fullName>
    </submittedName>
</protein>
<feature type="signal peptide" evidence="2">
    <location>
        <begin position="1"/>
        <end position="22"/>
    </location>
</feature>
<keyword evidence="2" id="KW-0732">Signal</keyword>
<feature type="compositionally biased region" description="Polar residues" evidence="1">
    <location>
        <begin position="646"/>
        <end position="668"/>
    </location>
</feature>
<gene>
    <name evidence="3" type="ORF">TGP89_289760</name>
</gene>
<evidence type="ECO:0000256" key="2">
    <source>
        <dbReference type="SAM" id="SignalP"/>
    </source>
</evidence>
<proteinExistence type="predicted"/>
<dbReference type="Proteomes" id="UP000028828">
    <property type="component" value="Unassembled WGS sequence"/>
</dbReference>
<organism evidence="3 4">
    <name type="scientific">Toxoplasma gondii p89</name>
    <dbReference type="NCBI Taxonomy" id="943119"/>
    <lineage>
        <taxon>Eukaryota</taxon>
        <taxon>Sar</taxon>
        <taxon>Alveolata</taxon>
        <taxon>Apicomplexa</taxon>
        <taxon>Conoidasida</taxon>
        <taxon>Coccidia</taxon>
        <taxon>Eucoccidiorida</taxon>
        <taxon>Eimeriorina</taxon>
        <taxon>Sarcocystidae</taxon>
        <taxon>Toxoplasma</taxon>
    </lineage>
</organism>
<name>A0A086JMD1_TOXGO</name>
<feature type="compositionally biased region" description="Low complexity" evidence="1">
    <location>
        <begin position="373"/>
        <end position="387"/>
    </location>
</feature>
<evidence type="ECO:0000313" key="4">
    <source>
        <dbReference type="Proteomes" id="UP000028828"/>
    </source>
</evidence>
<feature type="region of interest" description="Disordered" evidence="1">
    <location>
        <begin position="373"/>
        <end position="401"/>
    </location>
</feature>
<dbReference type="OrthoDB" id="10250105at2759"/>
<sequence>MPLLFPMLAVLLSTVFSALSSATPSLALSSSCPRILSPYFALPRRAGEAISAPSLVQSTTVQKGRKAGAFSTAAIPQHRQCDRRCASQGRVLCPLLLYTWVCIGFFWKHHSPLSSRVSASSGFAPDGRRRRPWTLAFCPSHTCSVCRVQYSRSLRRPFLYTPCWSSTRRAKTILNASTVSSISSSKKRASAHSSGCSALLSFSQGSSFAPSCCLSPSPSTEVNGHSSFFSFSLASPTARPHHSLLSNFRASSSPSFSPLYGRKLAFFLPGRLTTEVSMVASPAYQELSGVAPSSSDWGAGEWGEPFSPSSSRQSSPSDSPCCYLNSSFSFQSPSFPFPPQKQTETNALAPVTALATSLSSFSSLASADTFAPDAAASDKTADTSPSTQRSSRESPASPFPCPPLSHPGGKGCFSASRVLPLPLKRLHFDQVDSTQKWCLRNLETLCSVHGLSPSTWVAVSASRQTAAVGTRDSVTLEEKKWISPPNNVSVTYVIPWPIRLSSRLLNFAQTAAVAVCKVLDAYGLRGQIKWINDVFVNDKKICGVLCHNPAFVLPSALISPAVSAPRSDAVAAALAASSSSSKTQGSPPGLQALHAQLEGDSYWAVLVGVGINVEKKPEVSEMAIEQATTSIAEELERVGGERNRNRSSCSDVLKNEMSSPDTFTQFPDSQEKTRISTSVRGAPVDVGGVAREKEGGYIGAERKPDTEEGTSGTFCGHSLSSTGPGSSFLNPDAIRASLDTHMYESFNILQREGFKALRPFVLSRLAWLGDYVELEEKGSQASAWPTDRRSCPTDSEESARAYASACGTSRHGVTGSEDDENVFTDVGELSDGLERNTACDTRESTPEGSTAGSDRRRFSAGERGSGFLATGILQGLDEDGALLIRMPDGRTQKFVGGHLVRP</sequence>
<feature type="region of interest" description="Disordered" evidence="1">
    <location>
        <begin position="295"/>
        <end position="318"/>
    </location>
</feature>
<feature type="region of interest" description="Disordered" evidence="1">
    <location>
        <begin position="833"/>
        <end position="860"/>
    </location>
</feature>